<comment type="caution">
    <text evidence="1">The sequence shown here is derived from an EMBL/GenBank/DDBJ whole genome shotgun (WGS) entry which is preliminary data.</text>
</comment>
<evidence type="ECO:0000313" key="2">
    <source>
        <dbReference type="Proteomes" id="UP001597024"/>
    </source>
</evidence>
<keyword evidence="2" id="KW-1185">Reference proteome</keyword>
<sequence length="360" mass="39882">MRMLRVLQIIGYPQVRCQAVARLSAMSSVTAIYHFEVESLWIHADLMGTRQTARVGGYLCTLVFPLDHLDFDVREEDRIQIVRGWSEDPSGEKIKWSVCWVRVEVEIPSDLTAANFPDGGSNEHFDEAQELLRTAHLSASEFVTRIMRQISVTYKQFWLGPSVKRFTPGWRSGYLLDRNGSRIPVGYGIARGGVLRLNVSVPDANDFVTLIQNVTDDAVAEPPLAETLLGDAIYASSDARHPDLRLGTLLAAVACEVKVKAAMRRLASPEQSALVDLVIASPRDVSLAAAFLFDRGIEAICGRSLKKENKDLWKAVDRLFQIRNKIAHAGGEGLAIGDLKGHSETALQAFEWIDSLISHS</sequence>
<organism evidence="1 2">
    <name type="scientific">Streptosporangium algeriense</name>
    <dbReference type="NCBI Taxonomy" id="1682748"/>
    <lineage>
        <taxon>Bacteria</taxon>
        <taxon>Bacillati</taxon>
        <taxon>Actinomycetota</taxon>
        <taxon>Actinomycetes</taxon>
        <taxon>Streptosporangiales</taxon>
        <taxon>Streptosporangiaceae</taxon>
        <taxon>Streptosporangium</taxon>
    </lineage>
</organism>
<dbReference type="EMBL" id="JBHTHX010000083">
    <property type="protein sequence ID" value="MFD0883859.1"/>
    <property type="molecule type" value="Genomic_DNA"/>
</dbReference>
<gene>
    <name evidence="1" type="ORF">ACFQ08_04715</name>
</gene>
<proteinExistence type="predicted"/>
<reference evidence="2" key="1">
    <citation type="journal article" date="2019" name="Int. J. Syst. Evol. Microbiol.">
        <title>The Global Catalogue of Microorganisms (GCM) 10K type strain sequencing project: providing services to taxonomists for standard genome sequencing and annotation.</title>
        <authorList>
            <consortium name="The Broad Institute Genomics Platform"/>
            <consortium name="The Broad Institute Genome Sequencing Center for Infectious Disease"/>
            <person name="Wu L."/>
            <person name="Ma J."/>
        </authorList>
    </citation>
    <scope>NUCLEOTIDE SEQUENCE [LARGE SCALE GENOMIC DNA]</scope>
    <source>
        <strain evidence="2">CCUG 62974</strain>
    </source>
</reference>
<protein>
    <recommendedName>
        <fullName evidence="3">Apea-like HEPN domain-containing protein</fullName>
    </recommendedName>
</protein>
<evidence type="ECO:0008006" key="3">
    <source>
        <dbReference type="Google" id="ProtNLM"/>
    </source>
</evidence>
<dbReference type="Proteomes" id="UP001597024">
    <property type="component" value="Unassembled WGS sequence"/>
</dbReference>
<accession>A0ABW3DKY5</accession>
<evidence type="ECO:0000313" key="1">
    <source>
        <dbReference type="EMBL" id="MFD0883859.1"/>
    </source>
</evidence>
<name>A0ABW3DKY5_9ACTN</name>